<dbReference type="EMBL" id="JBFDAA010000002">
    <property type="protein sequence ID" value="KAL1139585.1"/>
    <property type="molecule type" value="Genomic_DNA"/>
</dbReference>
<dbReference type="AlphaFoldDB" id="A0ABD0YUQ4"/>
<proteinExistence type="predicted"/>
<comment type="caution">
    <text evidence="1">The sequence shown here is derived from an EMBL/GenBank/DDBJ whole genome shotgun (WGS) entry which is preliminary data.</text>
</comment>
<reference evidence="1 2" key="1">
    <citation type="submission" date="2024-07" db="EMBL/GenBank/DDBJ databases">
        <title>Chromosome-level genome assembly of the water stick insect Ranatra chinensis (Heteroptera: Nepidae).</title>
        <authorList>
            <person name="Liu X."/>
        </authorList>
    </citation>
    <scope>NUCLEOTIDE SEQUENCE [LARGE SCALE GENOMIC DNA]</scope>
    <source>
        <strain evidence="1">Cailab_2021Rc</strain>
        <tissue evidence="1">Muscle</tissue>
    </source>
</reference>
<dbReference type="Gene3D" id="3.30.70.850">
    <property type="entry name" value="Peptidase S8, pro-domain"/>
    <property type="match status" value="1"/>
</dbReference>
<gene>
    <name evidence="1" type="ORF">AAG570_006567</name>
</gene>
<name>A0ABD0YUQ4_9HEMI</name>
<sequence>MESKRRNMFYHNKKQETKEIVYDGGISCCSDGMVMAVMGLREAWRWLVTLGLVWSLAASGGRATTSPYTSQWAAHIQGGPTVASQVADRNGFTLLAENMFRRLDAVFSLERLRVMTVHLD</sequence>
<dbReference type="InterPro" id="IPR038466">
    <property type="entry name" value="S8_pro-domain_sf"/>
</dbReference>
<dbReference type="Proteomes" id="UP001558652">
    <property type="component" value="Unassembled WGS sequence"/>
</dbReference>
<dbReference type="SUPFAM" id="SSF54897">
    <property type="entry name" value="Protease propeptides/inhibitors"/>
    <property type="match status" value="1"/>
</dbReference>
<evidence type="ECO:0000313" key="1">
    <source>
        <dbReference type="EMBL" id="KAL1139585.1"/>
    </source>
</evidence>
<protein>
    <submittedName>
        <fullName evidence="1">Uncharacterized protein</fullName>
    </submittedName>
</protein>
<evidence type="ECO:0000313" key="2">
    <source>
        <dbReference type="Proteomes" id="UP001558652"/>
    </source>
</evidence>
<keyword evidence="2" id="KW-1185">Reference proteome</keyword>
<accession>A0ABD0YUQ4</accession>
<organism evidence="1 2">
    <name type="scientific">Ranatra chinensis</name>
    <dbReference type="NCBI Taxonomy" id="642074"/>
    <lineage>
        <taxon>Eukaryota</taxon>
        <taxon>Metazoa</taxon>
        <taxon>Ecdysozoa</taxon>
        <taxon>Arthropoda</taxon>
        <taxon>Hexapoda</taxon>
        <taxon>Insecta</taxon>
        <taxon>Pterygota</taxon>
        <taxon>Neoptera</taxon>
        <taxon>Paraneoptera</taxon>
        <taxon>Hemiptera</taxon>
        <taxon>Heteroptera</taxon>
        <taxon>Panheteroptera</taxon>
        <taxon>Nepomorpha</taxon>
        <taxon>Nepidae</taxon>
        <taxon>Ranatrinae</taxon>
        <taxon>Ranatra</taxon>
    </lineage>
</organism>